<keyword evidence="2" id="KW-1185">Reference proteome</keyword>
<dbReference type="Proteomes" id="UP000192247">
    <property type="component" value="Unassembled WGS sequence"/>
</dbReference>
<evidence type="ECO:0000313" key="2">
    <source>
        <dbReference type="Proteomes" id="UP000192247"/>
    </source>
</evidence>
<reference evidence="1 2" key="1">
    <citation type="journal article" date="2017" name="Gigascience">
        <title>Draft genome of the honey bee ectoparasitic mite, Tropilaelaps mercedesae, is shaped by the parasitic life history.</title>
        <authorList>
            <person name="Dong X."/>
            <person name="Armstrong S.D."/>
            <person name="Xia D."/>
            <person name="Makepeace B.L."/>
            <person name="Darby A.C."/>
            <person name="Kadowaki T."/>
        </authorList>
    </citation>
    <scope>NUCLEOTIDE SEQUENCE [LARGE SCALE GENOMIC DNA]</scope>
    <source>
        <strain evidence="1">Wuxi-XJTLU</strain>
    </source>
</reference>
<dbReference type="AlphaFoldDB" id="A0A1V9XJF7"/>
<dbReference type="OrthoDB" id="10323640at2759"/>
<dbReference type="GO" id="GO:0003968">
    <property type="term" value="F:RNA-directed RNA polymerase activity"/>
    <property type="evidence" value="ECO:0007669"/>
    <property type="project" value="UniProtKB-KW"/>
</dbReference>
<evidence type="ECO:0000313" key="1">
    <source>
        <dbReference type="EMBL" id="OQR73619.1"/>
    </source>
</evidence>
<comment type="caution">
    <text evidence="1">The sequence shown here is derived from an EMBL/GenBank/DDBJ whole genome shotgun (WGS) entry which is preliminary data.</text>
</comment>
<name>A0A1V9XJF7_9ACAR</name>
<dbReference type="InParanoid" id="A0A1V9XJF7"/>
<dbReference type="EMBL" id="MNPL01009624">
    <property type="protein sequence ID" value="OQR73619.1"/>
    <property type="molecule type" value="Genomic_DNA"/>
</dbReference>
<accession>A0A1V9XJF7</accession>
<keyword evidence="1" id="KW-0808">Transferase</keyword>
<keyword evidence="1" id="KW-0548">Nucleotidyltransferase</keyword>
<sequence length="241" mass="27656">MGRDQVEMFLKEARSRFISSYEFKQLMLKPATKHYEDESYLLVYALTVTHKVATYALTRYRLLHLWCMRLRLWAFPSDQRTVNWDRSHTLHNTNVSIGNLVGPATFMEHNVLGSATTILEHSTQSLDIFMDRQTAGMIRLSLRYNQVRRLLVSVIDSTHADLFLQLKSVALMSHIDARQLGSQQRAARIGRLELQLEDIGMMQRLSDLRTVCGPTAPSSTHFGVCLTMRIHVQCSTEVCIV</sequence>
<keyword evidence="1" id="KW-0696">RNA-directed RNA polymerase</keyword>
<protein>
    <submittedName>
        <fullName evidence="1">RNA-dependent RNA polymerase 2-like</fullName>
    </submittedName>
</protein>
<gene>
    <name evidence="1" type="ORF">BIW11_03541</name>
</gene>
<organism evidence="1 2">
    <name type="scientific">Tropilaelaps mercedesae</name>
    <dbReference type="NCBI Taxonomy" id="418985"/>
    <lineage>
        <taxon>Eukaryota</taxon>
        <taxon>Metazoa</taxon>
        <taxon>Ecdysozoa</taxon>
        <taxon>Arthropoda</taxon>
        <taxon>Chelicerata</taxon>
        <taxon>Arachnida</taxon>
        <taxon>Acari</taxon>
        <taxon>Parasitiformes</taxon>
        <taxon>Mesostigmata</taxon>
        <taxon>Gamasina</taxon>
        <taxon>Dermanyssoidea</taxon>
        <taxon>Laelapidae</taxon>
        <taxon>Tropilaelaps</taxon>
    </lineage>
</organism>
<proteinExistence type="predicted"/>